<dbReference type="InterPro" id="IPR007062">
    <property type="entry name" value="PPI-2"/>
</dbReference>
<comment type="caution">
    <text evidence="2">The sequence shown here is derived from an EMBL/GenBank/DDBJ whole genome shotgun (WGS) entry which is preliminary data.</text>
</comment>
<dbReference type="Proteomes" id="UP001165122">
    <property type="component" value="Unassembled WGS sequence"/>
</dbReference>
<dbReference type="EMBL" id="BRXW01000488">
    <property type="protein sequence ID" value="GMH59364.1"/>
    <property type="molecule type" value="Genomic_DNA"/>
</dbReference>
<evidence type="ECO:0000256" key="1">
    <source>
        <dbReference type="SAM" id="MobiDB-lite"/>
    </source>
</evidence>
<organism evidence="2 3">
    <name type="scientific">Triparma laevis f. longispina</name>
    <dbReference type="NCBI Taxonomy" id="1714387"/>
    <lineage>
        <taxon>Eukaryota</taxon>
        <taxon>Sar</taxon>
        <taxon>Stramenopiles</taxon>
        <taxon>Ochrophyta</taxon>
        <taxon>Bolidophyceae</taxon>
        <taxon>Parmales</taxon>
        <taxon>Triparmaceae</taxon>
        <taxon>Triparma</taxon>
    </lineage>
</organism>
<feature type="compositionally biased region" description="Basic and acidic residues" evidence="1">
    <location>
        <begin position="22"/>
        <end position="36"/>
    </location>
</feature>
<keyword evidence="3" id="KW-1185">Reference proteome</keyword>
<name>A0A9W6ZZK8_9STRA</name>
<evidence type="ECO:0000313" key="2">
    <source>
        <dbReference type="EMBL" id="GMH59364.1"/>
    </source>
</evidence>
<dbReference type="Pfam" id="PF04979">
    <property type="entry name" value="IPP-2"/>
    <property type="match status" value="1"/>
</dbReference>
<feature type="compositionally biased region" description="Basic and acidic residues" evidence="1">
    <location>
        <begin position="72"/>
        <end position="91"/>
    </location>
</feature>
<dbReference type="OrthoDB" id="551302at2759"/>
<evidence type="ECO:0000313" key="3">
    <source>
        <dbReference type="Proteomes" id="UP001165122"/>
    </source>
</evidence>
<dbReference type="GO" id="GO:0009966">
    <property type="term" value="P:regulation of signal transduction"/>
    <property type="evidence" value="ECO:0007669"/>
    <property type="project" value="InterPro"/>
</dbReference>
<proteinExistence type="predicted"/>
<feature type="compositionally biased region" description="Polar residues" evidence="1">
    <location>
        <begin position="58"/>
        <end position="70"/>
    </location>
</feature>
<feature type="region of interest" description="Disordered" evidence="1">
    <location>
        <begin position="22"/>
        <end position="91"/>
    </location>
</feature>
<protein>
    <submittedName>
        <fullName evidence="2">Uncharacterized protein</fullName>
    </submittedName>
</protein>
<reference evidence="3" key="1">
    <citation type="journal article" date="2023" name="Commun. Biol.">
        <title>Genome analysis of Parmales, the sister group of diatoms, reveals the evolutionary specialization of diatoms from phago-mixotrophs to photoautotrophs.</title>
        <authorList>
            <person name="Ban H."/>
            <person name="Sato S."/>
            <person name="Yoshikawa S."/>
            <person name="Yamada K."/>
            <person name="Nakamura Y."/>
            <person name="Ichinomiya M."/>
            <person name="Sato N."/>
            <person name="Blanc-Mathieu R."/>
            <person name="Endo H."/>
            <person name="Kuwata A."/>
            <person name="Ogata H."/>
        </authorList>
    </citation>
    <scope>NUCLEOTIDE SEQUENCE [LARGE SCALE GENOMIC DNA]</scope>
    <source>
        <strain evidence="3">NIES 3700</strain>
    </source>
</reference>
<gene>
    <name evidence="2" type="ORF">TrLO_g1581</name>
</gene>
<accession>A0A9W6ZZK8</accession>
<dbReference type="AlphaFoldDB" id="A0A9W6ZZK8"/>
<dbReference type="GO" id="GO:0004864">
    <property type="term" value="F:protein phosphatase inhibitor activity"/>
    <property type="evidence" value="ECO:0007669"/>
    <property type="project" value="InterPro"/>
</dbReference>
<sequence length="91" mass="10387">MTSEPMKKVRKTALTWDEDGIAEHDLTRGTRQKIDEPDTPFASYVDPEKEVDVPEFNLSESSTKSLSINETLKVKKTGEEQEERSDKLGMR</sequence>